<dbReference type="Pfam" id="PF22633">
    <property type="entry name" value="F5_F8_type_C_2"/>
    <property type="match status" value="1"/>
</dbReference>
<dbReference type="Proteomes" id="UP001162483">
    <property type="component" value="Unassembled WGS sequence"/>
</dbReference>
<dbReference type="Gene3D" id="2.60.120.260">
    <property type="entry name" value="Galactose-binding domain-like"/>
    <property type="match status" value="1"/>
</dbReference>
<feature type="domain" description="Fucolectin tachylectin-4 pentraxin-1" evidence="10">
    <location>
        <begin position="1"/>
        <end position="125"/>
    </location>
</feature>
<evidence type="ECO:0000256" key="4">
    <source>
        <dbReference type="ARBA" id="ARBA00011233"/>
    </source>
</evidence>
<evidence type="ECO:0000313" key="11">
    <source>
        <dbReference type="EMBL" id="CAI9620750.1"/>
    </source>
</evidence>
<dbReference type="SMART" id="SM00607">
    <property type="entry name" value="FTP"/>
    <property type="match status" value="1"/>
</dbReference>
<keyword evidence="8" id="KW-0106">Calcium</keyword>
<comment type="subunit">
    <text evidence="4">Homotrimer.</text>
</comment>
<keyword evidence="6" id="KW-0479">Metal-binding</keyword>
<keyword evidence="7" id="KW-0430">Lectin</keyword>
<evidence type="ECO:0000256" key="7">
    <source>
        <dbReference type="ARBA" id="ARBA00022734"/>
    </source>
</evidence>
<dbReference type="EMBL" id="CATNWA010020990">
    <property type="protein sequence ID" value="CAI9620750.1"/>
    <property type="molecule type" value="Genomic_DNA"/>
</dbReference>
<gene>
    <name evidence="11" type="ORF">SPARVUS_LOCUS16026230</name>
</gene>
<comment type="subcellular location">
    <subcellularLocation>
        <location evidence="2">Secreted</location>
    </subcellularLocation>
</comment>
<name>A0ABN9HG77_9NEOB</name>
<keyword evidence="5" id="KW-0964">Secreted</keyword>
<comment type="function">
    <text evidence="1">Acts as a defensive agent. Recognizes blood group fucosylated oligosaccharides including A, B, H and Lewis B-type antigens. Does not recognize Lewis A antigen and has low affinity for monovalent haptens.</text>
</comment>
<comment type="caution">
    <text evidence="11">The sequence shown here is derived from an EMBL/GenBank/DDBJ whole genome shotgun (WGS) entry which is preliminary data.</text>
</comment>
<evidence type="ECO:0000256" key="9">
    <source>
        <dbReference type="ARBA" id="ARBA00023157"/>
    </source>
</evidence>
<organism evidence="11 12">
    <name type="scientific">Staurois parvus</name>
    <dbReference type="NCBI Taxonomy" id="386267"/>
    <lineage>
        <taxon>Eukaryota</taxon>
        <taxon>Metazoa</taxon>
        <taxon>Chordata</taxon>
        <taxon>Craniata</taxon>
        <taxon>Vertebrata</taxon>
        <taxon>Euteleostomi</taxon>
        <taxon>Amphibia</taxon>
        <taxon>Batrachia</taxon>
        <taxon>Anura</taxon>
        <taxon>Neobatrachia</taxon>
        <taxon>Ranoidea</taxon>
        <taxon>Ranidae</taxon>
        <taxon>Staurois</taxon>
    </lineage>
</organism>
<proteinExistence type="inferred from homology"/>
<evidence type="ECO:0000256" key="6">
    <source>
        <dbReference type="ARBA" id="ARBA00022723"/>
    </source>
</evidence>
<evidence type="ECO:0000256" key="8">
    <source>
        <dbReference type="ARBA" id="ARBA00022837"/>
    </source>
</evidence>
<evidence type="ECO:0000256" key="3">
    <source>
        <dbReference type="ARBA" id="ARBA00010147"/>
    </source>
</evidence>
<evidence type="ECO:0000259" key="10">
    <source>
        <dbReference type="SMART" id="SM00607"/>
    </source>
</evidence>
<dbReference type="PANTHER" id="PTHR45713:SF8">
    <property type="entry name" value="SI:CH211-215K15.4"/>
    <property type="match status" value="1"/>
</dbReference>
<evidence type="ECO:0000256" key="5">
    <source>
        <dbReference type="ARBA" id="ARBA00022525"/>
    </source>
</evidence>
<dbReference type="InterPro" id="IPR051941">
    <property type="entry name" value="BG_Antigen-Binding_Lectin"/>
</dbReference>
<reference evidence="11" key="1">
    <citation type="submission" date="2023-05" db="EMBL/GenBank/DDBJ databases">
        <authorList>
            <person name="Stuckert A."/>
        </authorList>
    </citation>
    <scope>NUCLEOTIDE SEQUENCE</scope>
</reference>
<evidence type="ECO:0000256" key="2">
    <source>
        <dbReference type="ARBA" id="ARBA00004613"/>
    </source>
</evidence>
<sequence>MAMNAVDGNLNSNFGFGSCSSTNNDASAWWRVDLHEPHRISQVTITNRGDCCGEWINGGLLLIGNSLQNNGNNNPMCVEISGMSSGSTKTFQCDGMLGQYVNIILPNKSQYLQLCEVQVFGIPISQMSVSSFDHLLSPSSSSSANTTIN</sequence>
<evidence type="ECO:0000256" key="1">
    <source>
        <dbReference type="ARBA" id="ARBA00002219"/>
    </source>
</evidence>
<dbReference type="PANTHER" id="PTHR45713">
    <property type="entry name" value="FTP DOMAIN-CONTAINING PROTEIN"/>
    <property type="match status" value="1"/>
</dbReference>
<dbReference type="InterPro" id="IPR008979">
    <property type="entry name" value="Galactose-bd-like_sf"/>
</dbReference>
<comment type="similarity">
    <text evidence="3">Belongs to the fucolectin family.</text>
</comment>
<dbReference type="SUPFAM" id="SSF49785">
    <property type="entry name" value="Galactose-binding domain-like"/>
    <property type="match status" value="1"/>
</dbReference>
<evidence type="ECO:0000313" key="12">
    <source>
        <dbReference type="Proteomes" id="UP001162483"/>
    </source>
</evidence>
<accession>A0ABN9HG77</accession>
<keyword evidence="12" id="KW-1185">Reference proteome</keyword>
<dbReference type="InterPro" id="IPR006585">
    <property type="entry name" value="FTP1"/>
</dbReference>
<protein>
    <recommendedName>
        <fullName evidence="10">Fucolectin tachylectin-4 pentraxin-1 domain-containing protein</fullName>
    </recommendedName>
</protein>
<keyword evidence="9" id="KW-1015">Disulfide bond</keyword>